<feature type="compositionally biased region" description="Basic and acidic residues" evidence="1">
    <location>
        <begin position="728"/>
        <end position="740"/>
    </location>
</feature>
<feature type="domain" description="Putative auto-transporter adhesin head GIN" evidence="3">
    <location>
        <begin position="114"/>
        <end position="297"/>
    </location>
</feature>
<dbReference type="AlphaFoldDB" id="A0A0G4HLI2"/>
<feature type="compositionally biased region" description="Low complexity" evidence="1">
    <location>
        <begin position="760"/>
        <end position="773"/>
    </location>
</feature>
<dbReference type="VEuPathDB" id="CryptoDB:Cvel_7355"/>
<sequence length="793" mass="83799">MTRFLLSCCFVAAAQAQWSVFNEPPIPTEPPIPAWVTGPSATSSSSFSSPTRSSSSSSWSTFSSSGPSPASPSPTSSSSSGSFSSHQRVQRGTAASCVTPSGDVTTKSFSLTGFSGIDLRTLDASLTVVQSDTFAVSASGKSDALDALDMTKSGSNLMIDLKANTCLENFGSISFTVSLPSLSALATHSASTVTSQGTLTGGSLLKVDQFGDGSITLALSAQTVEVKLMGFGTVTLSGSATDLKVDMQGDGRVEAFGLEAGNAQVEALGSGTVRVNARNTISANVMGGTNVEYRGSPTVSRSIAGFGSVTQAAGSRRVLRGADGQDAGSAPSRSLFSDVSDAFGAAVRQLFGGGYSRTTTTRRSWGYRSSWSSWGGSSRREWGSSSRDTTIRRWSQNSTEPESEPFTDPVSTTEEAAAAPTEVAPTEEVAEIPTEAPTPAAVSEETESESEQPPRRSLMESVSEAFRAAARQLQRYYRSSSSSSWGSSSSTSPSGYRRSRRWGRESSETIRRWSQNSTEPESEPFTDPVSTTEEAAAAAEIPATTTDAEGTDTAQAPPRSLLSDVSDAFGAAVRQLFGGGYSRTTTTRRSWGYRSSWSSWGGSSRREWGSSSRDTTIRRWSQNSTEPESEPFTDPVSTTEEAAAAPTEVAPTEEVAEIPTEAPAPAAVSEEIESESEQPPRRSLMEFVSEAFGAAARQLQRYYRSSSSSSWGSSSSTSPSGYRRSRRWGRESSETIRRWSQDAPTEPESEPFTDPVSTQVEVTAAAPETPTATKEVVTPAVAVEPSAVATFLP</sequence>
<feature type="region of interest" description="Disordered" evidence="1">
    <location>
        <begin position="28"/>
        <end position="85"/>
    </location>
</feature>
<feature type="chain" id="PRO_5005192123" description="Putative auto-transporter adhesin head GIN domain-containing protein" evidence="2">
    <location>
        <begin position="17"/>
        <end position="793"/>
    </location>
</feature>
<organism evidence="4">
    <name type="scientific">Chromera velia CCMP2878</name>
    <dbReference type="NCBI Taxonomy" id="1169474"/>
    <lineage>
        <taxon>Eukaryota</taxon>
        <taxon>Sar</taxon>
        <taxon>Alveolata</taxon>
        <taxon>Colpodellida</taxon>
        <taxon>Chromeraceae</taxon>
        <taxon>Chromera</taxon>
    </lineage>
</organism>
<evidence type="ECO:0000313" key="4">
    <source>
        <dbReference type="EMBL" id="CEM44981.1"/>
    </source>
</evidence>
<feature type="signal peptide" evidence="2">
    <location>
        <begin position="1"/>
        <end position="16"/>
    </location>
</feature>
<feature type="compositionally biased region" description="Low complexity" evidence="1">
    <location>
        <begin position="37"/>
        <end position="85"/>
    </location>
</feature>
<feature type="compositionally biased region" description="Low complexity" evidence="1">
    <location>
        <begin position="477"/>
        <end position="496"/>
    </location>
</feature>
<evidence type="ECO:0000259" key="3">
    <source>
        <dbReference type="Pfam" id="PF10988"/>
    </source>
</evidence>
<name>A0A0G4HLI2_9ALVE</name>
<dbReference type="EMBL" id="CDMZ01003067">
    <property type="protein sequence ID" value="CEM44981.1"/>
    <property type="molecule type" value="Genomic_DNA"/>
</dbReference>
<feature type="compositionally biased region" description="Low complexity" evidence="1">
    <location>
        <begin position="582"/>
        <end position="613"/>
    </location>
</feature>
<keyword evidence="2" id="KW-0732">Signal</keyword>
<feature type="compositionally biased region" description="Low complexity" evidence="1">
    <location>
        <begin position="367"/>
        <end position="387"/>
    </location>
</feature>
<feature type="compositionally biased region" description="Low complexity" evidence="1">
    <location>
        <begin position="531"/>
        <end position="556"/>
    </location>
</feature>
<feature type="region of interest" description="Disordered" evidence="1">
    <location>
        <begin position="367"/>
        <end position="463"/>
    </location>
</feature>
<dbReference type="InterPro" id="IPR021255">
    <property type="entry name" value="DUF2807"/>
</dbReference>
<dbReference type="Pfam" id="PF10988">
    <property type="entry name" value="DUF2807"/>
    <property type="match status" value="1"/>
</dbReference>
<feature type="compositionally biased region" description="Low complexity" evidence="1">
    <location>
        <begin position="638"/>
        <end position="669"/>
    </location>
</feature>
<evidence type="ECO:0000256" key="2">
    <source>
        <dbReference type="SAM" id="SignalP"/>
    </source>
</evidence>
<feature type="region of interest" description="Disordered" evidence="1">
    <location>
        <begin position="703"/>
        <end position="776"/>
    </location>
</feature>
<evidence type="ECO:0000256" key="1">
    <source>
        <dbReference type="SAM" id="MobiDB-lite"/>
    </source>
</evidence>
<accession>A0A0G4HLI2</accession>
<gene>
    <name evidence="4" type="ORF">Cvel_7355</name>
</gene>
<feature type="region of interest" description="Disordered" evidence="1">
    <location>
        <begin position="576"/>
        <end position="685"/>
    </location>
</feature>
<proteinExistence type="predicted"/>
<feature type="compositionally biased region" description="Basic and acidic residues" evidence="1">
    <location>
        <begin position="502"/>
        <end position="511"/>
    </location>
</feature>
<feature type="compositionally biased region" description="Low complexity" evidence="1">
    <location>
        <begin position="412"/>
        <end position="443"/>
    </location>
</feature>
<feature type="compositionally biased region" description="Low complexity" evidence="1">
    <location>
        <begin position="703"/>
        <end position="722"/>
    </location>
</feature>
<dbReference type="Gene3D" id="2.160.20.120">
    <property type="match status" value="1"/>
</dbReference>
<feature type="region of interest" description="Disordered" evidence="1">
    <location>
        <begin position="477"/>
        <end position="562"/>
    </location>
</feature>
<protein>
    <recommendedName>
        <fullName evidence="3">Putative auto-transporter adhesin head GIN domain-containing protein</fullName>
    </recommendedName>
</protein>
<reference evidence="4" key="1">
    <citation type="submission" date="2014-11" db="EMBL/GenBank/DDBJ databases">
        <authorList>
            <person name="Otto D Thomas"/>
            <person name="Naeem Raeece"/>
        </authorList>
    </citation>
    <scope>NUCLEOTIDE SEQUENCE</scope>
</reference>